<organism evidence="3 4">
    <name type="scientific">Cyclostephanos tholiformis</name>
    <dbReference type="NCBI Taxonomy" id="382380"/>
    <lineage>
        <taxon>Eukaryota</taxon>
        <taxon>Sar</taxon>
        <taxon>Stramenopiles</taxon>
        <taxon>Ochrophyta</taxon>
        <taxon>Bacillariophyta</taxon>
        <taxon>Coscinodiscophyceae</taxon>
        <taxon>Thalassiosirophycidae</taxon>
        <taxon>Stephanodiscales</taxon>
        <taxon>Stephanodiscaceae</taxon>
        <taxon>Cyclostephanos</taxon>
    </lineage>
</organism>
<evidence type="ECO:0000313" key="3">
    <source>
        <dbReference type="EMBL" id="KAL3815263.1"/>
    </source>
</evidence>
<keyword evidence="2" id="KW-0812">Transmembrane</keyword>
<keyword evidence="2" id="KW-0472">Membrane</keyword>
<evidence type="ECO:0000313" key="4">
    <source>
        <dbReference type="Proteomes" id="UP001530377"/>
    </source>
</evidence>
<name>A0ABD3RQW5_9STRA</name>
<dbReference type="PANTHER" id="PTHR39441:SF1">
    <property type="entry name" value="DUF2252 DOMAIN-CONTAINING PROTEIN"/>
    <property type="match status" value="1"/>
</dbReference>
<protein>
    <submittedName>
        <fullName evidence="3">Uncharacterized protein</fullName>
    </submittedName>
</protein>
<sequence length="610" mass="68754">KKNRNEAEQLRKRGTTIRGTQKNVSTTQQNYTNAHNMRGDKADEADELLATRVDASVDVPSELSLPSRKAIASATAIARGDCFLCGGLLLLILSLAMMAVSPSTAPPPSLRASTQPLLGSAEKRGQIILTPDMIADKTDEGGDLDVPEAERRCAYVIDTFKAHNEGYTDKTSLGEKYRAQSKDFNVFYRATAILFWKDFGAGHWGRDQGKGIVLDDLVALSEATYEDGLTPLSPMSTWTWTTGDQHLSNFGAWRNRGGEVVFSVNDFDEAAIFDFHIDVLRIAVSICNHGSTNGFDEKDLREALEAFTFTYVDTVLKYVGGDRELEYELTPNTSVGALRDFLVGVAAVTIRQDYMLDKFTLIEKDGVRRFKRDDKTRLKDVDKEMEKKIRAEFTSTRYGASMMKMGWRVPGWDDEFFSVLDVAGRVGSGIGSFGVDRFYVLLRGDDRPVILDVKYEPVSAVTTILAEMSPDKKAWYENLFNHEADRAAQGQRRLTSYTDPYVGYLIIDNRPFIVRERSPYKETFDVETLKNKRVFNEFIEQIAIATATAHTRGTVSKSPGQFKHTIKLLLAGQHKRDRWSKLITKIAMNYSDQVKLDFLCFQEYVKKTFW</sequence>
<feature type="compositionally biased region" description="Basic and acidic residues" evidence="1">
    <location>
        <begin position="1"/>
        <end position="11"/>
    </location>
</feature>
<gene>
    <name evidence="3" type="ORF">ACHAXA_002799</name>
</gene>
<feature type="region of interest" description="Disordered" evidence="1">
    <location>
        <begin position="1"/>
        <end position="38"/>
    </location>
</feature>
<dbReference type="Pfam" id="PF10009">
    <property type="entry name" value="DUF2252"/>
    <property type="match status" value="1"/>
</dbReference>
<accession>A0ABD3RQW5</accession>
<dbReference type="Proteomes" id="UP001530377">
    <property type="component" value="Unassembled WGS sequence"/>
</dbReference>
<evidence type="ECO:0000256" key="2">
    <source>
        <dbReference type="SAM" id="Phobius"/>
    </source>
</evidence>
<keyword evidence="2" id="KW-1133">Transmembrane helix</keyword>
<keyword evidence="4" id="KW-1185">Reference proteome</keyword>
<proteinExistence type="predicted"/>
<dbReference type="EMBL" id="JALLPB020000209">
    <property type="protein sequence ID" value="KAL3815263.1"/>
    <property type="molecule type" value="Genomic_DNA"/>
</dbReference>
<reference evidence="3 4" key="1">
    <citation type="submission" date="2024-10" db="EMBL/GenBank/DDBJ databases">
        <title>Updated reference genomes for cyclostephanoid diatoms.</title>
        <authorList>
            <person name="Roberts W.R."/>
            <person name="Alverson A.J."/>
        </authorList>
    </citation>
    <scope>NUCLEOTIDE SEQUENCE [LARGE SCALE GENOMIC DNA]</scope>
    <source>
        <strain evidence="3 4">AJA228-03</strain>
    </source>
</reference>
<feature type="non-terminal residue" evidence="3">
    <location>
        <position position="1"/>
    </location>
</feature>
<feature type="compositionally biased region" description="Polar residues" evidence="1">
    <location>
        <begin position="17"/>
        <end position="35"/>
    </location>
</feature>
<feature type="transmembrane region" description="Helical" evidence="2">
    <location>
        <begin position="82"/>
        <end position="100"/>
    </location>
</feature>
<dbReference type="PANTHER" id="PTHR39441">
    <property type="entry name" value="DUF2252 DOMAIN-CONTAINING PROTEIN"/>
    <property type="match status" value="1"/>
</dbReference>
<comment type="caution">
    <text evidence="3">The sequence shown here is derived from an EMBL/GenBank/DDBJ whole genome shotgun (WGS) entry which is preliminary data.</text>
</comment>
<evidence type="ECO:0000256" key="1">
    <source>
        <dbReference type="SAM" id="MobiDB-lite"/>
    </source>
</evidence>
<dbReference type="InterPro" id="IPR018721">
    <property type="entry name" value="DUF2252"/>
</dbReference>
<dbReference type="AlphaFoldDB" id="A0ABD3RQW5"/>